<proteinExistence type="inferred from homology"/>
<keyword evidence="3 8" id="KW-0418">Kinase</keyword>
<dbReference type="SUPFAM" id="SSF55060">
    <property type="entry name" value="GHMP Kinase, C-terminal domain"/>
    <property type="match status" value="1"/>
</dbReference>
<dbReference type="InterPro" id="IPR020568">
    <property type="entry name" value="Ribosomal_Su5_D2-typ_SF"/>
</dbReference>
<comment type="similarity">
    <text evidence="5">Belongs to the GHMP kinase family.</text>
</comment>
<evidence type="ECO:0000313" key="9">
    <source>
        <dbReference type="Proteomes" id="UP000256900"/>
    </source>
</evidence>
<keyword evidence="4" id="KW-0067">ATP-binding</keyword>
<dbReference type="InterPro" id="IPR036554">
    <property type="entry name" value="GHMP_kinase_C_sf"/>
</dbReference>
<dbReference type="PRINTS" id="PR00960">
    <property type="entry name" value="LMBPPROTEIN"/>
</dbReference>
<evidence type="ECO:0000256" key="5">
    <source>
        <dbReference type="ARBA" id="ARBA00038121"/>
    </source>
</evidence>
<name>A0A3D9Z337_9HYPH</name>
<sequence length="359" mass="38393">MRLEKIPSILAEDGAVRPMRSRAPLRLGLAGGGTDLPSYCEAYGGAVLNVTIDRYAYAHMRPLEAGRVRFRASDVGVEEELAAEADLPMQGALPLHRAVYNRIVRDFLGGVAPSIEVSTTVDAPPGSGLGSSSALVVALVEAFRAAFALPLGPYDVAHLAYRIERVDLGLAGGKQDQYAAAFGGMNFIEFLSQDRVIVNPLRVSRSALNELEAALVVCFTGQSRRSDEIIGAQLKGIETHHAATIEGLHQLKADAVEMKSALLRGDLRGLAAILNRSWTAKQRTADGITTALIRQLYDVAMENGAWAGKVSGAGGGGFMMFVTDPENRYRLVSAMRATGADAHPVHFVDVGAETWRVNP</sequence>
<dbReference type="PANTHER" id="PTHR32463">
    <property type="entry name" value="L-FUCOSE KINASE"/>
    <property type="match status" value="1"/>
</dbReference>
<dbReference type="PIRSF" id="PIRSF036406">
    <property type="entry name" value="Hept_kin"/>
    <property type="match status" value="1"/>
</dbReference>
<accession>A0A3D9Z337</accession>
<evidence type="ECO:0000256" key="1">
    <source>
        <dbReference type="ARBA" id="ARBA00022679"/>
    </source>
</evidence>
<dbReference type="Pfam" id="PF08544">
    <property type="entry name" value="GHMP_kinases_C"/>
    <property type="match status" value="1"/>
</dbReference>
<gene>
    <name evidence="8" type="ORF">DES32_0464</name>
</gene>
<dbReference type="Pfam" id="PF00288">
    <property type="entry name" value="GHMP_kinases_N"/>
    <property type="match status" value="1"/>
</dbReference>
<dbReference type="InterPro" id="IPR014606">
    <property type="entry name" value="Heptose_7-P_kinase"/>
</dbReference>
<dbReference type="GO" id="GO:0042352">
    <property type="term" value="P:GDP-L-fucose salvage"/>
    <property type="evidence" value="ECO:0007669"/>
    <property type="project" value="TreeGrafter"/>
</dbReference>
<keyword evidence="1" id="KW-0808">Transferase</keyword>
<dbReference type="PANTHER" id="PTHR32463:SF0">
    <property type="entry name" value="L-FUCOSE KINASE"/>
    <property type="match status" value="1"/>
</dbReference>
<comment type="caution">
    <text evidence="8">The sequence shown here is derived from an EMBL/GenBank/DDBJ whole genome shotgun (WGS) entry which is preliminary data.</text>
</comment>
<dbReference type="SUPFAM" id="SSF54211">
    <property type="entry name" value="Ribosomal protein S5 domain 2-like"/>
    <property type="match status" value="1"/>
</dbReference>
<evidence type="ECO:0000313" key="8">
    <source>
        <dbReference type="EMBL" id="REF89245.1"/>
    </source>
</evidence>
<dbReference type="GO" id="GO:0050201">
    <property type="term" value="F:fucokinase activity"/>
    <property type="evidence" value="ECO:0007669"/>
    <property type="project" value="TreeGrafter"/>
</dbReference>
<protein>
    <submittedName>
        <fullName evidence="8">D-glycero-alpha-D-manno-heptose-7-phosphate kinase</fullName>
    </submittedName>
</protein>
<reference evidence="8 9" key="1">
    <citation type="submission" date="2018-08" db="EMBL/GenBank/DDBJ databases">
        <title>Genomic Encyclopedia of Type Strains, Phase IV (KMG-IV): sequencing the most valuable type-strain genomes for metagenomic binning, comparative biology and taxonomic classification.</title>
        <authorList>
            <person name="Goeker M."/>
        </authorList>
    </citation>
    <scope>NUCLEOTIDE SEQUENCE [LARGE SCALE GENOMIC DNA]</scope>
    <source>
        <strain evidence="8 9">BW863</strain>
    </source>
</reference>
<dbReference type="Gene3D" id="3.30.230.120">
    <property type="match status" value="1"/>
</dbReference>
<dbReference type="Proteomes" id="UP000256900">
    <property type="component" value="Unassembled WGS sequence"/>
</dbReference>
<dbReference type="InterPro" id="IPR052203">
    <property type="entry name" value="GHMP_Kinase-Related"/>
</dbReference>
<dbReference type="InterPro" id="IPR006204">
    <property type="entry name" value="GHMP_kinase_N_dom"/>
</dbReference>
<organism evidence="8 9">
    <name type="scientific">Methylovirgula ligni</name>
    <dbReference type="NCBI Taxonomy" id="569860"/>
    <lineage>
        <taxon>Bacteria</taxon>
        <taxon>Pseudomonadati</taxon>
        <taxon>Pseudomonadota</taxon>
        <taxon>Alphaproteobacteria</taxon>
        <taxon>Hyphomicrobiales</taxon>
        <taxon>Beijerinckiaceae</taxon>
        <taxon>Methylovirgula</taxon>
    </lineage>
</organism>
<dbReference type="RefSeq" id="WP_207206634.1">
    <property type="nucleotide sequence ID" value="NZ_CP025086.1"/>
</dbReference>
<keyword evidence="2" id="KW-0547">Nucleotide-binding</keyword>
<evidence type="ECO:0000256" key="4">
    <source>
        <dbReference type="ARBA" id="ARBA00022840"/>
    </source>
</evidence>
<feature type="domain" description="GHMP kinase C-terminal" evidence="7">
    <location>
        <begin position="258"/>
        <end position="340"/>
    </location>
</feature>
<evidence type="ECO:0000259" key="6">
    <source>
        <dbReference type="Pfam" id="PF00288"/>
    </source>
</evidence>
<keyword evidence="9" id="KW-1185">Reference proteome</keyword>
<dbReference type="EMBL" id="QUMO01000001">
    <property type="protein sequence ID" value="REF89245.1"/>
    <property type="molecule type" value="Genomic_DNA"/>
</dbReference>
<evidence type="ECO:0000256" key="2">
    <source>
        <dbReference type="ARBA" id="ARBA00022741"/>
    </source>
</evidence>
<feature type="domain" description="GHMP kinase N-terminal" evidence="6">
    <location>
        <begin position="101"/>
        <end position="184"/>
    </location>
</feature>
<dbReference type="GO" id="GO:0005524">
    <property type="term" value="F:ATP binding"/>
    <property type="evidence" value="ECO:0007669"/>
    <property type="project" value="UniProtKB-KW"/>
</dbReference>
<evidence type="ECO:0000259" key="7">
    <source>
        <dbReference type="Pfam" id="PF08544"/>
    </source>
</evidence>
<dbReference type="InterPro" id="IPR001174">
    <property type="entry name" value="HddA/FKP"/>
</dbReference>
<evidence type="ECO:0000256" key="3">
    <source>
        <dbReference type="ARBA" id="ARBA00022777"/>
    </source>
</evidence>
<dbReference type="AlphaFoldDB" id="A0A3D9Z337"/>
<dbReference type="InterPro" id="IPR013750">
    <property type="entry name" value="GHMP_kinase_C_dom"/>
</dbReference>